<dbReference type="PANTHER" id="PTHR24345">
    <property type="entry name" value="SERINE/THREONINE-PROTEIN KINASE PLK"/>
    <property type="match status" value="1"/>
</dbReference>
<dbReference type="SMART" id="SM00220">
    <property type="entry name" value="S_TKc"/>
    <property type="match status" value="1"/>
</dbReference>
<dbReference type="Proteomes" id="UP000054107">
    <property type="component" value="Unassembled WGS sequence"/>
</dbReference>
<dbReference type="CDD" id="cd13117">
    <property type="entry name" value="POLO_box_2"/>
    <property type="match status" value="1"/>
</dbReference>
<dbReference type="InterPro" id="IPR008271">
    <property type="entry name" value="Ser/Thr_kinase_AS"/>
</dbReference>
<dbReference type="AlphaFoldDB" id="A0A0B7N7U9"/>
<dbReference type="EMBL" id="LN725636">
    <property type="protein sequence ID" value="CEP11079.1"/>
    <property type="molecule type" value="Genomic_DNA"/>
</dbReference>
<dbReference type="PROSITE" id="PS50011">
    <property type="entry name" value="PROTEIN_KINASE_DOM"/>
    <property type="match status" value="1"/>
</dbReference>
<keyword evidence="2 8" id="KW-0808">Transferase</keyword>
<organism evidence="12 13">
    <name type="scientific">Parasitella parasitica</name>
    <dbReference type="NCBI Taxonomy" id="35722"/>
    <lineage>
        <taxon>Eukaryota</taxon>
        <taxon>Fungi</taxon>
        <taxon>Fungi incertae sedis</taxon>
        <taxon>Mucoromycota</taxon>
        <taxon>Mucoromycotina</taxon>
        <taxon>Mucoromycetes</taxon>
        <taxon>Mucorales</taxon>
        <taxon>Mucorineae</taxon>
        <taxon>Mucoraceae</taxon>
        <taxon>Parasitella</taxon>
    </lineage>
</organism>
<evidence type="ECO:0000256" key="8">
    <source>
        <dbReference type="RuleBase" id="RU361162"/>
    </source>
</evidence>
<dbReference type="Pfam" id="PF00659">
    <property type="entry name" value="POLO_box"/>
    <property type="match status" value="2"/>
</dbReference>
<evidence type="ECO:0000256" key="9">
    <source>
        <dbReference type="SAM" id="MobiDB-lite"/>
    </source>
</evidence>
<dbReference type="InterPro" id="IPR036947">
    <property type="entry name" value="POLO_box_dom_sf"/>
</dbReference>
<gene>
    <name evidence="12" type="primary">PARPA_04880.1 scaffold 15694</name>
</gene>
<feature type="region of interest" description="Disordered" evidence="9">
    <location>
        <begin position="434"/>
        <end position="454"/>
    </location>
</feature>
<dbReference type="Gene3D" id="1.10.510.10">
    <property type="entry name" value="Transferase(Phosphotransferase) domain 1"/>
    <property type="match status" value="1"/>
</dbReference>
<evidence type="ECO:0000256" key="4">
    <source>
        <dbReference type="ARBA" id="ARBA00022741"/>
    </source>
</evidence>
<evidence type="ECO:0000256" key="3">
    <source>
        <dbReference type="ARBA" id="ARBA00022737"/>
    </source>
</evidence>
<feature type="compositionally biased region" description="Low complexity" evidence="9">
    <location>
        <begin position="518"/>
        <end position="532"/>
    </location>
</feature>
<dbReference type="PROSITE" id="PS00108">
    <property type="entry name" value="PROTEIN_KINASE_ST"/>
    <property type="match status" value="1"/>
</dbReference>
<reference evidence="12 13" key="1">
    <citation type="submission" date="2014-09" db="EMBL/GenBank/DDBJ databases">
        <authorList>
            <person name="Ellenberger Sabrina"/>
        </authorList>
    </citation>
    <scope>NUCLEOTIDE SEQUENCE [LARGE SCALE GENOMIC DNA]</scope>
    <source>
        <strain evidence="12 13">CBS 412.66</strain>
    </source>
</reference>
<sequence length="900" mass="101521">MSSPAHRKTRIQSLNSRLSSQQQQQRQQRLCSQEQADRMNDIKVTIPPSLSREMGLAKGSVAAVAEAGLRPLQTNNSRKALTSSQKDRLKPLQQVMKNNPIDPVNQRQQPVVAVQVDPELAANQQDGRKQRHQKQASYKLVEDRDVPPVIKDYKRRVQYRKLECLGFGAFGRVYRVQSLHDGKYWAAKVISKSSVVESNTKKKLLAEINIHRSLKHDNIVRTMPEQGRYGACGRFSVFAHTLQTLSSMLKRRGGTLTELETRYYMGQILTALRYMSDNRILHRDLKLSNVLLDRNMDCKLGDFGLAALLTVCGTLHYIAPEILFHKEVDGHNHRVDMWSAGVLMYNLLFGKHPFQVTEAHELRIQVKQNEYQQGFKFPVDSFVVSPEAKSLISGLLVNDPDRRLSVIEALQHPFFSMEIPTRIPRLALESPPSYQDLFAPSDTQHSASPRNKPAAIAASKVTAAIRNARDIDKCYEDLDIQPPLIIMNETIYDPRSQYPLPNSQKSAASMLLPQPAAAPTALVKNTTSTSTTSKRRAANSNESIGVKNSAPVPPKRLCNDGDIKSTIPASMEKSAHRTQKPSPSLILADKLESTQISSPKIAVSSPPPPPPPPPSSTSPSRNVGAATASEVIATTSAIKQPSSLKTKFDSQGFAIPTALPIRRPLMEQMEENIKIMIARSESVLKENRSEAKPNVDFQWLPSNLFIETWVDCSKHYGFAYRLSDGTLGFLFNDGSVLSCCDSSAYYYVSYRAEDDRYVEQIYNSVPAELEKKARLLQKFGSYEQKELKHDQTIPKTTQLNKTYLLKYYVDQEAITFRLSNGAVQLNFFKHHKLILYDAGRKLMFIDSSRKLAQYNTFDVLCSTNTEIINAIHYAFSILQAQNTRRQKALQEERWKRFEKE</sequence>
<keyword evidence="6 7" id="KW-0067">ATP-binding</keyword>
<dbReference type="PANTHER" id="PTHR24345:SF0">
    <property type="entry name" value="CELL CYCLE SERINE_THREONINE-PROTEIN KINASE CDC5_MSD2"/>
    <property type="match status" value="1"/>
</dbReference>
<feature type="compositionally biased region" description="Basic residues" evidence="9">
    <location>
        <begin position="1"/>
        <end position="10"/>
    </location>
</feature>
<dbReference type="SUPFAM" id="SSF56112">
    <property type="entry name" value="Protein kinase-like (PK-like)"/>
    <property type="match status" value="1"/>
</dbReference>
<evidence type="ECO:0000256" key="6">
    <source>
        <dbReference type="ARBA" id="ARBA00022840"/>
    </source>
</evidence>
<keyword evidence="3" id="KW-0677">Repeat</keyword>
<dbReference type="EC" id="2.7.11.21" evidence="8"/>
<evidence type="ECO:0000313" key="12">
    <source>
        <dbReference type="EMBL" id="CEP11079.1"/>
    </source>
</evidence>
<feature type="region of interest" description="Disordered" evidence="9">
    <location>
        <begin position="596"/>
        <end position="625"/>
    </location>
</feature>
<dbReference type="InterPro" id="IPR033695">
    <property type="entry name" value="POLO_box_2"/>
</dbReference>
<keyword evidence="4 7" id="KW-0547">Nucleotide-binding</keyword>
<keyword evidence="1 8" id="KW-0723">Serine/threonine-protein kinase</keyword>
<dbReference type="SUPFAM" id="SSF82615">
    <property type="entry name" value="Polo-box domain"/>
    <property type="match status" value="2"/>
</dbReference>
<feature type="compositionally biased region" description="Low complexity" evidence="9">
    <location>
        <begin position="12"/>
        <end position="34"/>
    </location>
</feature>
<feature type="compositionally biased region" description="Pro residues" evidence="9">
    <location>
        <begin position="605"/>
        <end position="616"/>
    </location>
</feature>
<dbReference type="CDD" id="cd13118">
    <property type="entry name" value="POLO_box_1"/>
    <property type="match status" value="1"/>
</dbReference>
<dbReference type="OrthoDB" id="408964at2759"/>
<dbReference type="Gene3D" id="3.30.200.20">
    <property type="entry name" value="Phosphorylase Kinase, domain 1"/>
    <property type="match status" value="1"/>
</dbReference>
<evidence type="ECO:0000256" key="7">
    <source>
        <dbReference type="PROSITE-ProRule" id="PRU10141"/>
    </source>
</evidence>
<feature type="domain" description="Protein kinase" evidence="10">
    <location>
        <begin position="159"/>
        <end position="415"/>
    </location>
</feature>
<dbReference type="InterPro" id="IPR000719">
    <property type="entry name" value="Prot_kinase_dom"/>
</dbReference>
<name>A0A0B7N7U9_9FUNG</name>
<feature type="region of interest" description="Disordered" evidence="9">
    <location>
        <begin position="518"/>
        <end position="565"/>
    </location>
</feature>
<dbReference type="PROSITE" id="PS00107">
    <property type="entry name" value="PROTEIN_KINASE_ATP"/>
    <property type="match status" value="1"/>
</dbReference>
<evidence type="ECO:0000259" key="11">
    <source>
        <dbReference type="PROSITE" id="PS50078"/>
    </source>
</evidence>
<dbReference type="InterPro" id="IPR033701">
    <property type="entry name" value="POLO_box_1"/>
</dbReference>
<dbReference type="InterPro" id="IPR017441">
    <property type="entry name" value="Protein_kinase_ATP_BS"/>
</dbReference>
<dbReference type="PROSITE" id="PS50078">
    <property type="entry name" value="POLO_BOX"/>
    <property type="match status" value="2"/>
</dbReference>
<proteinExistence type="inferred from homology"/>
<dbReference type="InterPro" id="IPR000959">
    <property type="entry name" value="POLO_box_dom"/>
</dbReference>
<evidence type="ECO:0000256" key="1">
    <source>
        <dbReference type="ARBA" id="ARBA00022527"/>
    </source>
</evidence>
<comment type="similarity">
    <text evidence="8">Belongs to the protein kinase superfamily. Ser/Thr protein kinase family. CDC5/Polo subfamily.</text>
</comment>
<evidence type="ECO:0000256" key="5">
    <source>
        <dbReference type="ARBA" id="ARBA00022777"/>
    </source>
</evidence>
<dbReference type="GO" id="GO:0004674">
    <property type="term" value="F:protein serine/threonine kinase activity"/>
    <property type="evidence" value="ECO:0007669"/>
    <property type="project" value="UniProtKB-KW"/>
</dbReference>
<feature type="domain" description="POLO box" evidence="11">
    <location>
        <begin position="803"/>
        <end position="883"/>
    </location>
</feature>
<keyword evidence="13" id="KW-1185">Reference proteome</keyword>
<dbReference type="Pfam" id="PF00069">
    <property type="entry name" value="Pkinase"/>
    <property type="match status" value="1"/>
</dbReference>
<evidence type="ECO:0000313" key="13">
    <source>
        <dbReference type="Proteomes" id="UP000054107"/>
    </source>
</evidence>
<dbReference type="InterPro" id="IPR011009">
    <property type="entry name" value="Kinase-like_dom_sf"/>
</dbReference>
<accession>A0A0B7N7U9</accession>
<feature type="domain" description="POLO box" evidence="11">
    <location>
        <begin position="705"/>
        <end position="785"/>
    </location>
</feature>
<dbReference type="STRING" id="35722.A0A0B7N7U9"/>
<comment type="catalytic activity">
    <reaction evidence="8">
        <text>L-threonyl-[protein] + ATP = O-phospho-L-threonyl-[protein] + ADP + H(+)</text>
        <dbReference type="Rhea" id="RHEA:46608"/>
        <dbReference type="Rhea" id="RHEA-COMP:11060"/>
        <dbReference type="Rhea" id="RHEA-COMP:11605"/>
        <dbReference type="ChEBI" id="CHEBI:15378"/>
        <dbReference type="ChEBI" id="CHEBI:30013"/>
        <dbReference type="ChEBI" id="CHEBI:30616"/>
        <dbReference type="ChEBI" id="CHEBI:61977"/>
        <dbReference type="ChEBI" id="CHEBI:456216"/>
        <dbReference type="EC" id="2.7.11.21"/>
    </reaction>
</comment>
<dbReference type="GO" id="GO:0005634">
    <property type="term" value="C:nucleus"/>
    <property type="evidence" value="ECO:0007669"/>
    <property type="project" value="TreeGrafter"/>
</dbReference>
<evidence type="ECO:0000259" key="10">
    <source>
        <dbReference type="PROSITE" id="PS50011"/>
    </source>
</evidence>
<evidence type="ECO:0000256" key="2">
    <source>
        <dbReference type="ARBA" id="ARBA00022679"/>
    </source>
</evidence>
<dbReference type="Gene3D" id="3.30.1120.30">
    <property type="entry name" value="POLO box domain"/>
    <property type="match status" value="2"/>
</dbReference>
<dbReference type="GO" id="GO:0005524">
    <property type="term" value="F:ATP binding"/>
    <property type="evidence" value="ECO:0007669"/>
    <property type="project" value="UniProtKB-UniRule"/>
</dbReference>
<protein>
    <recommendedName>
        <fullName evidence="8">Serine/threonine-protein kinase</fullName>
        <ecNumber evidence="8">2.7.11.21</ecNumber>
    </recommendedName>
</protein>
<feature type="region of interest" description="Disordered" evidence="9">
    <location>
        <begin position="1"/>
        <end position="40"/>
    </location>
</feature>
<keyword evidence="5 8" id="KW-0418">Kinase</keyword>
<feature type="binding site" evidence="7">
    <location>
        <position position="188"/>
    </location>
    <ligand>
        <name>ATP</name>
        <dbReference type="ChEBI" id="CHEBI:30616"/>
    </ligand>
</feature>